<dbReference type="InterPro" id="IPR001623">
    <property type="entry name" value="DnaJ_domain"/>
</dbReference>
<dbReference type="PROSITE" id="PS50076">
    <property type="entry name" value="DNAJ_2"/>
    <property type="match status" value="1"/>
</dbReference>
<dbReference type="PANTHER" id="PTHR44360">
    <property type="entry name" value="DNAJ HOMOLOG SUBFAMILY B MEMBER 9"/>
    <property type="match status" value="1"/>
</dbReference>
<accession>A0A183EAL3</accession>
<dbReference type="InterPro" id="IPR036869">
    <property type="entry name" value="J_dom_sf"/>
</dbReference>
<dbReference type="Gene3D" id="1.10.287.110">
    <property type="entry name" value="DnaJ domain"/>
    <property type="match status" value="1"/>
</dbReference>
<evidence type="ECO:0000256" key="4">
    <source>
        <dbReference type="ARBA" id="ARBA00045428"/>
    </source>
</evidence>
<evidence type="ECO:0000259" key="7">
    <source>
        <dbReference type="PROSITE" id="PS50076"/>
    </source>
</evidence>
<dbReference type="GO" id="GO:0051787">
    <property type="term" value="F:misfolded protein binding"/>
    <property type="evidence" value="ECO:0007669"/>
    <property type="project" value="TreeGrafter"/>
</dbReference>
<evidence type="ECO:0000256" key="2">
    <source>
        <dbReference type="ARBA" id="ARBA00040158"/>
    </source>
</evidence>
<dbReference type="GO" id="GO:0005783">
    <property type="term" value="C:endoplasmic reticulum"/>
    <property type="evidence" value="ECO:0007669"/>
    <property type="project" value="TreeGrafter"/>
</dbReference>
<dbReference type="AlphaFoldDB" id="A0A183EAL3"/>
<evidence type="ECO:0000256" key="1">
    <source>
        <dbReference type="ARBA" id="ARBA00023186"/>
    </source>
</evidence>
<evidence type="ECO:0000256" key="6">
    <source>
        <dbReference type="SAM" id="SignalP"/>
    </source>
</evidence>
<dbReference type="WBParaSite" id="GPUH_0001802901-mRNA-1">
    <property type="protein sequence ID" value="GPUH_0001802901-mRNA-1"/>
    <property type="gene ID" value="GPUH_0001802901"/>
</dbReference>
<dbReference type="PROSITE" id="PS00636">
    <property type="entry name" value="DNAJ_1"/>
    <property type="match status" value="1"/>
</dbReference>
<keyword evidence="9" id="KW-1185">Reference proteome</keyword>
<dbReference type="CDD" id="cd06257">
    <property type="entry name" value="DnaJ"/>
    <property type="match status" value="1"/>
</dbReference>
<dbReference type="InterPro" id="IPR018253">
    <property type="entry name" value="DnaJ_domain_CS"/>
</dbReference>
<sequence length="127" mass="14612">MLGTANEESSCGGMRALLGLALLVLLLLVQVLARDYYEVLGVKRDATSAQIKKAFRNLALKYHPDRNKEPNAEEKFREIAAAYEVLGDEQKRKRYDSGAWGFDEQQQYAQNFDFDSFLRDFQESKWP</sequence>
<comment type="subunit">
    <text evidence="5">Interacts with HSPA5/BiP; interaction is direct. Interacts with ERN1/IRE1 (via the luminal region). Interacts with DERL1.</text>
</comment>
<gene>
    <name evidence="8" type="ORF">GPUH_LOCUS18003</name>
</gene>
<keyword evidence="6" id="KW-0732">Signal</keyword>
<dbReference type="Pfam" id="PF00226">
    <property type="entry name" value="DnaJ"/>
    <property type="match status" value="1"/>
</dbReference>
<dbReference type="GO" id="GO:0051087">
    <property type="term" value="F:protein-folding chaperone binding"/>
    <property type="evidence" value="ECO:0007669"/>
    <property type="project" value="TreeGrafter"/>
</dbReference>
<dbReference type="SUPFAM" id="SSF46565">
    <property type="entry name" value="Chaperone J-domain"/>
    <property type="match status" value="1"/>
</dbReference>
<protein>
    <recommendedName>
        <fullName evidence="2">DnaJ homolog subfamily B member 9</fullName>
    </recommendedName>
    <alternativeName>
        <fullName evidence="3">Endoplasmic reticulum DNA J domain-containing protein 4</fullName>
    </alternativeName>
</protein>
<evidence type="ECO:0000313" key="8">
    <source>
        <dbReference type="EMBL" id="VDN30863.1"/>
    </source>
</evidence>
<name>A0A183EAL3_9BILA</name>
<comment type="function">
    <text evidence="4">Co-chaperone for Hsp70 protein HSPA5/BiP that acts as a key repressor of the ERN1/IRE1-mediated unfolded protein response (UPR). J domain-containing co-chaperones stimulate the ATPase activity of Hsp70 proteins and are required for efficient substrate recognition by Hsp70 proteins. In the unstressed endoplasmic reticulum, interacts with the luminal region of ERN1/IRE1 and selectively recruits HSPA5/BiP: HSPA5/BiP disrupts the dimerization of the active ERN1/IRE1 luminal region, thereby inactivating ERN1/IRE1. Also involved in endoplasmic reticulum-associated degradation (ERAD) of misfolded proteins. Required for survival of B-cell progenitors and normal antibody production.</text>
</comment>
<dbReference type="GO" id="GO:0036503">
    <property type="term" value="P:ERAD pathway"/>
    <property type="evidence" value="ECO:0007669"/>
    <property type="project" value="TreeGrafter"/>
</dbReference>
<evidence type="ECO:0000256" key="5">
    <source>
        <dbReference type="ARBA" id="ARBA00046365"/>
    </source>
</evidence>
<reference evidence="10" key="1">
    <citation type="submission" date="2016-06" db="UniProtKB">
        <authorList>
            <consortium name="WormBaseParasite"/>
        </authorList>
    </citation>
    <scope>IDENTIFICATION</scope>
</reference>
<evidence type="ECO:0000313" key="9">
    <source>
        <dbReference type="Proteomes" id="UP000271098"/>
    </source>
</evidence>
<dbReference type="PRINTS" id="PR00625">
    <property type="entry name" value="JDOMAIN"/>
</dbReference>
<dbReference type="OrthoDB" id="10250354at2759"/>
<dbReference type="SMART" id="SM00271">
    <property type="entry name" value="DnaJ"/>
    <property type="match status" value="1"/>
</dbReference>
<reference evidence="8 9" key="2">
    <citation type="submission" date="2018-11" db="EMBL/GenBank/DDBJ databases">
        <authorList>
            <consortium name="Pathogen Informatics"/>
        </authorList>
    </citation>
    <scope>NUCLEOTIDE SEQUENCE [LARGE SCALE GENOMIC DNA]</scope>
</reference>
<dbReference type="InterPro" id="IPR051948">
    <property type="entry name" value="Hsp70_co-chaperone_J-domain"/>
</dbReference>
<feature type="chain" id="PRO_5043139077" description="DnaJ homolog subfamily B member 9" evidence="6">
    <location>
        <begin position="34"/>
        <end position="127"/>
    </location>
</feature>
<feature type="domain" description="J" evidence="7">
    <location>
        <begin position="35"/>
        <end position="99"/>
    </location>
</feature>
<organism evidence="10">
    <name type="scientific">Gongylonema pulchrum</name>
    <dbReference type="NCBI Taxonomy" id="637853"/>
    <lineage>
        <taxon>Eukaryota</taxon>
        <taxon>Metazoa</taxon>
        <taxon>Ecdysozoa</taxon>
        <taxon>Nematoda</taxon>
        <taxon>Chromadorea</taxon>
        <taxon>Rhabditida</taxon>
        <taxon>Spirurina</taxon>
        <taxon>Spiruromorpha</taxon>
        <taxon>Spiruroidea</taxon>
        <taxon>Gongylonematidae</taxon>
        <taxon>Gongylonema</taxon>
    </lineage>
</organism>
<dbReference type="PANTHER" id="PTHR44360:SF1">
    <property type="entry name" value="DNAJ HOMOLOG SUBFAMILY B MEMBER 9"/>
    <property type="match status" value="1"/>
</dbReference>
<feature type="signal peptide" evidence="6">
    <location>
        <begin position="1"/>
        <end position="33"/>
    </location>
</feature>
<dbReference type="EMBL" id="UYRT01086040">
    <property type="protein sequence ID" value="VDN30863.1"/>
    <property type="molecule type" value="Genomic_DNA"/>
</dbReference>
<keyword evidence="1" id="KW-0143">Chaperone</keyword>
<proteinExistence type="predicted"/>
<evidence type="ECO:0000313" key="10">
    <source>
        <dbReference type="WBParaSite" id="GPUH_0001802901-mRNA-1"/>
    </source>
</evidence>
<dbReference type="Proteomes" id="UP000271098">
    <property type="component" value="Unassembled WGS sequence"/>
</dbReference>
<evidence type="ECO:0000256" key="3">
    <source>
        <dbReference type="ARBA" id="ARBA00041533"/>
    </source>
</evidence>